<feature type="region of interest" description="Disordered" evidence="14">
    <location>
        <begin position="597"/>
        <end position="619"/>
    </location>
</feature>
<dbReference type="Gene3D" id="3.40.850.10">
    <property type="entry name" value="Kinesin motor domain"/>
    <property type="match status" value="1"/>
</dbReference>
<organism evidence="16 17">
    <name type="scientific">Accipiter nisus</name>
    <name type="common">Eurasian sparrowhawk</name>
    <dbReference type="NCBI Taxonomy" id="211598"/>
    <lineage>
        <taxon>Eukaryota</taxon>
        <taxon>Metazoa</taxon>
        <taxon>Chordata</taxon>
        <taxon>Craniata</taxon>
        <taxon>Vertebrata</taxon>
        <taxon>Euteleostomi</taxon>
        <taxon>Archelosauria</taxon>
        <taxon>Archosauria</taxon>
        <taxon>Dinosauria</taxon>
        <taxon>Saurischia</taxon>
        <taxon>Theropoda</taxon>
        <taxon>Coelurosauria</taxon>
        <taxon>Aves</taxon>
        <taxon>Neognathae</taxon>
        <taxon>Neoaves</taxon>
        <taxon>Telluraves</taxon>
        <taxon>Accipitrimorphae</taxon>
        <taxon>Accipitriformes</taxon>
        <taxon>Accipitridae</taxon>
        <taxon>Accipitrinae</taxon>
        <taxon>Accipiter</taxon>
    </lineage>
</organism>
<dbReference type="InterPro" id="IPR019821">
    <property type="entry name" value="Kinesin_motor_CS"/>
</dbReference>
<evidence type="ECO:0000256" key="7">
    <source>
        <dbReference type="ARBA" id="ARBA00023054"/>
    </source>
</evidence>
<evidence type="ECO:0000256" key="5">
    <source>
        <dbReference type="ARBA" id="ARBA00022741"/>
    </source>
</evidence>
<dbReference type="GO" id="GO:0005819">
    <property type="term" value="C:spindle"/>
    <property type="evidence" value="ECO:0007669"/>
    <property type="project" value="UniProtKB-ARBA"/>
</dbReference>
<protein>
    <recommendedName>
        <fullName evidence="12">Kinesin-like protein</fullName>
    </recommendedName>
</protein>
<dbReference type="GO" id="GO:0007018">
    <property type="term" value="P:microtubule-based movement"/>
    <property type="evidence" value="ECO:0007669"/>
    <property type="project" value="InterPro"/>
</dbReference>
<keyword evidence="4 12" id="KW-0493">Microtubule</keyword>
<dbReference type="GO" id="GO:0005524">
    <property type="term" value="F:ATP binding"/>
    <property type="evidence" value="ECO:0007669"/>
    <property type="project" value="UniProtKB-UniRule"/>
</dbReference>
<dbReference type="PROSITE" id="PS00411">
    <property type="entry name" value="KINESIN_MOTOR_1"/>
    <property type="match status" value="1"/>
</dbReference>
<feature type="domain" description="Kinesin motor" evidence="15">
    <location>
        <begin position="21"/>
        <end position="362"/>
    </location>
</feature>
<dbReference type="PROSITE" id="PS50067">
    <property type="entry name" value="KINESIN_MOTOR_2"/>
    <property type="match status" value="1"/>
</dbReference>
<dbReference type="InterPro" id="IPR027640">
    <property type="entry name" value="Kinesin-like_fam"/>
</dbReference>
<keyword evidence="3" id="KW-0963">Cytoplasm</keyword>
<proteinExistence type="inferred from homology"/>
<dbReference type="InterPro" id="IPR036961">
    <property type="entry name" value="Kinesin_motor_dom_sf"/>
</dbReference>
<dbReference type="GO" id="GO:0000278">
    <property type="term" value="P:mitotic cell cycle"/>
    <property type="evidence" value="ECO:0007669"/>
    <property type="project" value="UniProtKB-ARBA"/>
</dbReference>
<dbReference type="FunFam" id="3.40.850.10:FF:000027">
    <property type="entry name" value="Kinesin-like protein"/>
    <property type="match status" value="1"/>
</dbReference>
<comment type="similarity">
    <text evidence="11 12">Belongs to the TRAFAC class myosin-kinesin ATPase superfamily. Kinesin family.</text>
</comment>
<dbReference type="GO" id="GO:0003777">
    <property type="term" value="F:microtubule motor activity"/>
    <property type="evidence" value="ECO:0007669"/>
    <property type="project" value="InterPro"/>
</dbReference>
<dbReference type="CDD" id="cd01370">
    <property type="entry name" value="KISc_KIP3_like"/>
    <property type="match status" value="1"/>
</dbReference>
<dbReference type="InterPro" id="IPR001752">
    <property type="entry name" value="Kinesin_motor_dom"/>
</dbReference>
<evidence type="ECO:0000256" key="10">
    <source>
        <dbReference type="ARBA" id="ARBA00023242"/>
    </source>
</evidence>
<dbReference type="Pfam" id="PF00225">
    <property type="entry name" value="Kinesin"/>
    <property type="match status" value="1"/>
</dbReference>
<evidence type="ECO:0000313" key="17">
    <source>
        <dbReference type="Proteomes" id="UP000694541"/>
    </source>
</evidence>
<dbReference type="Ensembl" id="ENSANIT00000001697.1">
    <property type="protein sequence ID" value="ENSANIP00000001654.1"/>
    <property type="gene ID" value="ENSANIG00000001192.1"/>
</dbReference>
<evidence type="ECO:0000256" key="14">
    <source>
        <dbReference type="SAM" id="MobiDB-lite"/>
    </source>
</evidence>
<accession>A0A8B9M3R6</accession>
<evidence type="ECO:0000256" key="2">
    <source>
        <dbReference type="ARBA" id="ARBA00004245"/>
    </source>
</evidence>
<dbReference type="SUPFAM" id="SSF52540">
    <property type="entry name" value="P-loop containing nucleoside triphosphate hydrolases"/>
    <property type="match status" value="1"/>
</dbReference>
<dbReference type="Proteomes" id="UP000694541">
    <property type="component" value="Unplaced"/>
</dbReference>
<sequence>MSLPQLPHVPMALDPPPKEGTVAVMVRVRPPGPCEQEQAMHCILHVVDQHVLIFDPEEHSGPPSSMLPTHRPKQQGKDVKFVFDRVFGEGATQEEVFKHTTCEMLDSILDGYNCSVFAYGATGAGKTYTMLGLEKSPGIMYLTMMELYRRIEAREGEKSYEVLVSYQEVYNEQIHDLLEPKGPLAIREDPEKGVVVQGLSFHRPTSAEQLLEMLANGNKNRTQHPTDANATSSRSHAIFQIYLKQQDHIGGLTRDLQVAKMSLIDLAGSERASVTKTKGKRLREGANINRSLLALINVMNALADVKSKKTHIPYRDSKLTRLLKDSIGGNCRTVMIAAVSPSVLAYEDTYNTLKYASRAKEIKLSLKSNVLSFDCPVSKYAVICEQLKAEVADLREKLRAYEDAAQEKENSVLALLAPISSSTVGLLRLEEAVPKTFLAPDFQRESDGEQQKLEAGWPVQLQLELEKEAPEEMPPSSLRATHQTDIQLEQKKPSQPETLVAAILNVAQKQYSLLKDANLLTPDMVSEFEELERLVHQEADVNLEQATSLNRPTEVSRATPAQRMQQGCDAEASVAVSSTPVTSTTLQCLRQLTPLSSSMPMAPSPVKKRRKSERKLGNPCSLKTEMKRQRGCGKKAESPRVMQSLGISCLKAGAQTPSVSPVPSRCTPKICTLTVTKSHVPLAVLAAQNCCTWPALPIHDLNVTFEICKACDSPGMAEPAAFSTPEFSVRDNVQSILNKQDRPFVPK</sequence>
<keyword evidence="17" id="KW-1185">Reference proteome</keyword>
<keyword evidence="8 11" id="KW-0505">Motor protein</keyword>
<reference evidence="16" key="1">
    <citation type="submission" date="2025-08" db="UniProtKB">
        <authorList>
            <consortium name="Ensembl"/>
        </authorList>
    </citation>
    <scope>IDENTIFICATION</scope>
</reference>
<dbReference type="PANTHER" id="PTHR47968:SF71">
    <property type="entry name" value="KINESIN-LIKE PROTEIN"/>
    <property type="match status" value="1"/>
</dbReference>
<keyword evidence="6 11" id="KW-0067">ATP-binding</keyword>
<dbReference type="GO" id="GO:0008017">
    <property type="term" value="F:microtubule binding"/>
    <property type="evidence" value="ECO:0007669"/>
    <property type="project" value="InterPro"/>
</dbReference>
<evidence type="ECO:0000313" key="16">
    <source>
        <dbReference type="Ensembl" id="ENSANIP00000001654.1"/>
    </source>
</evidence>
<keyword evidence="5 11" id="KW-0547">Nucleotide-binding</keyword>
<evidence type="ECO:0000256" key="8">
    <source>
        <dbReference type="ARBA" id="ARBA00023175"/>
    </source>
</evidence>
<dbReference type="PRINTS" id="PR00380">
    <property type="entry name" value="KINESINHEAVY"/>
</dbReference>
<evidence type="ECO:0000256" key="1">
    <source>
        <dbReference type="ARBA" id="ARBA00004123"/>
    </source>
</evidence>
<evidence type="ECO:0000256" key="12">
    <source>
        <dbReference type="RuleBase" id="RU000394"/>
    </source>
</evidence>
<keyword evidence="7 13" id="KW-0175">Coiled coil</keyword>
<dbReference type="GO" id="GO:0005874">
    <property type="term" value="C:microtubule"/>
    <property type="evidence" value="ECO:0007669"/>
    <property type="project" value="UniProtKB-KW"/>
</dbReference>
<evidence type="ECO:0000259" key="15">
    <source>
        <dbReference type="PROSITE" id="PS50067"/>
    </source>
</evidence>
<dbReference type="InterPro" id="IPR027417">
    <property type="entry name" value="P-loop_NTPase"/>
</dbReference>
<evidence type="ECO:0000256" key="4">
    <source>
        <dbReference type="ARBA" id="ARBA00022701"/>
    </source>
</evidence>
<feature type="binding site" evidence="11">
    <location>
        <begin position="120"/>
        <end position="127"/>
    </location>
    <ligand>
        <name>ATP</name>
        <dbReference type="ChEBI" id="CHEBI:30616"/>
    </ligand>
</feature>
<dbReference type="SMART" id="SM00129">
    <property type="entry name" value="KISc"/>
    <property type="match status" value="1"/>
</dbReference>
<dbReference type="AlphaFoldDB" id="A0A8B9M3R6"/>
<dbReference type="PANTHER" id="PTHR47968">
    <property type="entry name" value="CENTROMERE PROTEIN E"/>
    <property type="match status" value="1"/>
</dbReference>
<feature type="coiled-coil region" evidence="13">
    <location>
        <begin position="377"/>
        <end position="411"/>
    </location>
</feature>
<evidence type="ECO:0000256" key="3">
    <source>
        <dbReference type="ARBA" id="ARBA00022490"/>
    </source>
</evidence>
<keyword evidence="9" id="KW-0206">Cytoskeleton</keyword>
<evidence type="ECO:0000256" key="6">
    <source>
        <dbReference type="ARBA" id="ARBA00022840"/>
    </source>
</evidence>
<comment type="subcellular location">
    <subcellularLocation>
        <location evidence="2">Cytoplasm</location>
        <location evidence="2">Cytoskeleton</location>
    </subcellularLocation>
    <subcellularLocation>
        <location evidence="1">Nucleus</location>
    </subcellularLocation>
</comment>
<evidence type="ECO:0000256" key="9">
    <source>
        <dbReference type="ARBA" id="ARBA00023212"/>
    </source>
</evidence>
<keyword evidence="10" id="KW-0539">Nucleus</keyword>
<reference evidence="16" key="2">
    <citation type="submission" date="2025-09" db="UniProtKB">
        <authorList>
            <consortium name="Ensembl"/>
        </authorList>
    </citation>
    <scope>IDENTIFICATION</scope>
</reference>
<evidence type="ECO:0000256" key="13">
    <source>
        <dbReference type="SAM" id="Coils"/>
    </source>
</evidence>
<dbReference type="GO" id="GO:0005634">
    <property type="term" value="C:nucleus"/>
    <property type="evidence" value="ECO:0007669"/>
    <property type="project" value="UniProtKB-SubCell"/>
</dbReference>
<name>A0A8B9M3R6_9AVES</name>
<evidence type="ECO:0000256" key="11">
    <source>
        <dbReference type="PROSITE-ProRule" id="PRU00283"/>
    </source>
</evidence>